<accession>A0A3D8YG98</accession>
<reference evidence="9 10" key="1">
    <citation type="submission" date="2018-07" db="EMBL/GenBank/DDBJ databases">
        <title>Dyadobacter roseus sp. nov., isolated from rose rhizosphere soil.</title>
        <authorList>
            <person name="Chen L."/>
        </authorList>
    </citation>
    <scope>NUCLEOTIDE SEQUENCE [LARGE SCALE GENOMIC DNA]</scope>
    <source>
        <strain evidence="9 10">RS19</strain>
    </source>
</reference>
<feature type="chain" id="PRO_5017815205" evidence="6">
    <location>
        <begin position="22"/>
        <end position="481"/>
    </location>
</feature>
<dbReference type="OrthoDB" id="691907at2"/>
<dbReference type="InterPro" id="IPR033985">
    <property type="entry name" value="SusD-like_N"/>
</dbReference>
<feature type="domain" description="RagB/SusD" evidence="7">
    <location>
        <begin position="343"/>
        <end position="446"/>
    </location>
</feature>
<keyword evidence="10" id="KW-1185">Reference proteome</keyword>
<feature type="domain" description="SusD-like N-terminal" evidence="8">
    <location>
        <begin position="42"/>
        <end position="219"/>
    </location>
</feature>
<dbReference type="EMBL" id="QNUL01000002">
    <property type="protein sequence ID" value="REA63681.1"/>
    <property type="molecule type" value="Genomic_DNA"/>
</dbReference>
<evidence type="ECO:0000256" key="2">
    <source>
        <dbReference type="ARBA" id="ARBA00006275"/>
    </source>
</evidence>
<evidence type="ECO:0000256" key="3">
    <source>
        <dbReference type="ARBA" id="ARBA00022729"/>
    </source>
</evidence>
<dbReference type="Proteomes" id="UP000256373">
    <property type="component" value="Unassembled WGS sequence"/>
</dbReference>
<dbReference type="CDD" id="cd08977">
    <property type="entry name" value="SusD"/>
    <property type="match status" value="1"/>
</dbReference>
<dbReference type="Pfam" id="PF14322">
    <property type="entry name" value="SusD-like_3"/>
    <property type="match status" value="1"/>
</dbReference>
<dbReference type="PROSITE" id="PS51257">
    <property type="entry name" value="PROKAR_LIPOPROTEIN"/>
    <property type="match status" value="1"/>
</dbReference>
<organism evidence="9 10">
    <name type="scientific">Dyadobacter luteus</name>
    <dbReference type="NCBI Taxonomy" id="2259619"/>
    <lineage>
        <taxon>Bacteria</taxon>
        <taxon>Pseudomonadati</taxon>
        <taxon>Bacteroidota</taxon>
        <taxon>Cytophagia</taxon>
        <taxon>Cytophagales</taxon>
        <taxon>Spirosomataceae</taxon>
        <taxon>Dyadobacter</taxon>
    </lineage>
</organism>
<evidence type="ECO:0000313" key="10">
    <source>
        <dbReference type="Proteomes" id="UP000256373"/>
    </source>
</evidence>
<keyword evidence="3 6" id="KW-0732">Signal</keyword>
<sequence length="481" mass="54456">MKKIASAILLTSLLSASCSQDFIDLPPISTVNVDQLYKTDNDFRDAMTGVYRSLQMQYQDFWIYGDVPGDDSEQQVARNDPWYFADTFTINNDLVLLNNTWTNYYVLITRANTILDRIEKVDGATLANRDRHIGEAKFLRALAYFDLVRIFGNVPMITSLISTEEALKKTRDNVATIYENVIIPDLLEAESRLPATYTGANVGRATKGAAASLLARVYMTRKDFVKAEEKLQQVTTMGYRLLANYNDLFDYSKNEHHSEYIFDVEYEEGLGGQGSVFTHRFMPNSTTMAGFYGIRGSELSETNSPTDELIGLFQQGDRRKDITVGPKGGFYNAQGEFIRLPIPSQTYTKKYITPVAIQNDSKANWKVIRYADVLLMYAEALNENGKTAQAVQALNQIRERAGVAAYTATTQADIRAKIALERRLELSFEGHRWFDLVRTGKALEVLRPKGIQDYMTIFPIPLNQIQVLNDRNVFPQNPGYD</sequence>
<dbReference type="InterPro" id="IPR011990">
    <property type="entry name" value="TPR-like_helical_dom_sf"/>
</dbReference>
<protein>
    <submittedName>
        <fullName evidence="9">RagB/SusD family nutrient uptake outer membrane protein</fullName>
    </submittedName>
</protein>
<evidence type="ECO:0000256" key="5">
    <source>
        <dbReference type="ARBA" id="ARBA00023237"/>
    </source>
</evidence>
<comment type="caution">
    <text evidence="9">The sequence shown here is derived from an EMBL/GenBank/DDBJ whole genome shotgun (WGS) entry which is preliminary data.</text>
</comment>
<dbReference type="SUPFAM" id="SSF48452">
    <property type="entry name" value="TPR-like"/>
    <property type="match status" value="1"/>
</dbReference>
<evidence type="ECO:0000256" key="4">
    <source>
        <dbReference type="ARBA" id="ARBA00023136"/>
    </source>
</evidence>
<dbReference type="AlphaFoldDB" id="A0A3D8YG98"/>
<dbReference type="Pfam" id="PF07980">
    <property type="entry name" value="SusD_RagB"/>
    <property type="match status" value="1"/>
</dbReference>
<keyword evidence="5" id="KW-0998">Cell outer membrane</keyword>
<proteinExistence type="inferred from homology"/>
<evidence type="ECO:0000259" key="7">
    <source>
        <dbReference type="Pfam" id="PF07980"/>
    </source>
</evidence>
<evidence type="ECO:0000259" key="8">
    <source>
        <dbReference type="Pfam" id="PF14322"/>
    </source>
</evidence>
<evidence type="ECO:0000256" key="1">
    <source>
        <dbReference type="ARBA" id="ARBA00004442"/>
    </source>
</evidence>
<name>A0A3D8YG98_9BACT</name>
<evidence type="ECO:0000256" key="6">
    <source>
        <dbReference type="SAM" id="SignalP"/>
    </source>
</evidence>
<dbReference type="RefSeq" id="WP_115829431.1">
    <property type="nucleotide sequence ID" value="NZ_QNUL01000002.1"/>
</dbReference>
<evidence type="ECO:0000313" key="9">
    <source>
        <dbReference type="EMBL" id="REA63681.1"/>
    </source>
</evidence>
<dbReference type="Gene3D" id="1.25.40.390">
    <property type="match status" value="1"/>
</dbReference>
<comment type="similarity">
    <text evidence="2">Belongs to the SusD family.</text>
</comment>
<comment type="subcellular location">
    <subcellularLocation>
        <location evidence="1">Cell outer membrane</location>
    </subcellularLocation>
</comment>
<dbReference type="InterPro" id="IPR012944">
    <property type="entry name" value="SusD_RagB_dom"/>
</dbReference>
<keyword evidence="4" id="KW-0472">Membrane</keyword>
<gene>
    <name evidence="9" type="ORF">DSL64_04395</name>
</gene>
<feature type="signal peptide" evidence="6">
    <location>
        <begin position="1"/>
        <end position="21"/>
    </location>
</feature>
<dbReference type="GO" id="GO:0009279">
    <property type="term" value="C:cell outer membrane"/>
    <property type="evidence" value="ECO:0007669"/>
    <property type="project" value="UniProtKB-SubCell"/>
</dbReference>